<dbReference type="InterPro" id="IPR012334">
    <property type="entry name" value="Pectin_lyas_fold"/>
</dbReference>
<dbReference type="InterPro" id="IPR051801">
    <property type="entry name" value="GH28_Enzymes"/>
</dbReference>
<evidence type="ECO:0000256" key="2">
    <source>
        <dbReference type="ARBA" id="ARBA00022801"/>
    </source>
</evidence>
<proteinExistence type="inferred from homology"/>
<dbReference type="RefSeq" id="WP_345234246.1">
    <property type="nucleotide sequence ID" value="NZ_BAABIQ010000043.1"/>
</dbReference>
<dbReference type="InterPro" id="IPR011050">
    <property type="entry name" value="Pectin_lyase_fold/virulence"/>
</dbReference>
<evidence type="ECO:0000256" key="3">
    <source>
        <dbReference type="ARBA" id="ARBA00023295"/>
    </source>
</evidence>
<dbReference type="InterPro" id="IPR000743">
    <property type="entry name" value="Glyco_hydro_28"/>
</dbReference>
<gene>
    <name evidence="5" type="ORF">GCM10023231_37180</name>
</gene>
<evidence type="ECO:0000313" key="5">
    <source>
        <dbReference type="EMBL" id="GAA4804626.1"/>
    </source>
</evidence>
<keyword evidence="3 4" id="KW-0326">Glycosidase</keyword>
<evidence type="ECO:0000256" key="1">
    <source>
        <dbReference type="ARBA" id="ARBA00008834"/>
    </source>
</evidence>
<dbReference type="PANTHER" id="PTHR31339">
    <property type="entry name" value="PECTIN LYASE-RELATED"/>
    <property type="match status" value="1"/>
</dbReference>
<keyword evidence="2 4" id="KW-0378">Hydrolase</keyword>
<sequence length="249" mass="27090">MKPVLRTIVLLGVICLPLQVFCTDYKASMFGIKSNGTTLNTRAIQKAIDYISEQGGGRLVFYVGRYLTGSIQLKSNVSLKLMEGAILVGSTSIYDYMVDGKPRALVFAKHENNIGISGKGVIEGNGKDLIKNLFAQKKQGLIDQARSSQPALLHFDSCEAVQVDSVQLWKAAGAVQIYRQCQNISIDRVGVKSIDDQLNTGAILEKCSNILIKNTYVETIGKSLVDGGQNENILIENSIDAKGTPLHLQ</sequence>
<reference evidence="6" key="1">
    <citation type="journal article" date="2019" name="Int. J. Syst. Evol. Microbiol.">
        <title>The Global Catalogue of Microorganisms (GCM) 10K type strain sequencing project: providing services to taxonomists for standard genome sequencing and annotation.</title>
        <authorList>
            <consortium name="The Broad Institute Genomics Platform"/>
            <consortium name="The Broad Institute Genome Sequencing Center for Infectious Disease"/>
            <person name="Wu L."/>
            <person name="Ma J."/>
        </authorList>
    </citation>
    <scope>NUCLEOTIDE SEQUENCE [LARGE SCALE GENOMIC DNA]</scope>
    <source>
        <strain evidence="6">JCM 18200</strain>
    </source>
</reference>
<comment type="similarity">
    <text evidence="1 4">Belongs to the glycosyl hydrolase 28 family.</text>
</comment>
<dbReference type="PANTHER" id="PTHR31339:SF9">
    <property type="entry name" value="PLASMIN AND FIBRONECTIN-BINDING PROTEIN A"/>
    <property type="match status" value="1"/>
</dbReference>
<accession>A0ABP9C4Z3</accession>
<evidence type="ECO:0000256" key="4">
    <source>
        <dbReference type="RuleBase" id="RU361169"/>
    </source>
</evidence>
<protein>
    <recommendedName>
        <fullName evidence="7">Glycoside hydrolase</fullName>
    </recommendedName>
</protein>
<evidence type="ECO:0000313" key="6">
    <source>
        <dbReference type="Proteomes" id="UP001501411"/>
    </source>
</evidence>
<keyword evidence="6" id="KW-1185">Reference proteome</keyword>
<evidence type="ECO:0008006" key="7">
    <source>
        <dbReference type="Google" id="ProtNLM"/>
    </source>
</evidence>
<name>A0ABP9C4Z3_9SPHI</name>
<dbReference type="EMBL" id="BAABIQ010000043">
    <property type="protein sequence ID" value="GAA4804626.1"/>
    <property type="molecule type" value="Genomic_DNA"/>
</dbReference>
<dbReference type="Pfam" id="PF00295">
    <property type="entry name" value="Glyco_hydro_28"/>
    <property type="match status" value="1"/>
</dbReference>
<dbReference type="Proteomes" id="UP001501411">
    <property type="component" value="Unassembled WGS sequence"/>
</dbReference>
<dbReference type="Gene3D" id="2.160.20.10">
    <property type="entry name" value="Single-stranded right-handed beta-helix, Pectin lyase-like"/>
    <property type="match status" value="1"/>
</dbReference>
<comment type="caution">
    <text evidence="5">The sequence shown here is derived from an EMBL/GenBank/DDBJ whole genome shotgun (WGS) entry which is preliminary data.</text>
</comment>
<dbReference type="SUPFAM" id="SSF51126">
    <property type="entry name" value="Pectin lyase-like"/>
    <property type="match status" value="1"/>
</dbReference>
<organism evidence="5 6">
    <name type="scientific">Olivibacter ginsenosidimutans</name>
    <dbReference type="NCBI Taxonomy" id="1176537"/>
    <lineage>
        <taxon>Bacteria</taxon>
        <taxon>Pseudomonadati</taxon>
        <taxon>Bacteroidota</taxon>
        <taxon>Sphingobacteriia</taxon>
        <taxon>Sphingobacteriales</taxon>
        <taxon>Sphingobacteriaceae</taxon>
        <taxon>Olivibacter</taxon>
    </lineage>
</organism>